<reference evidence="6" key="1">
    <citation type="journal article" date="2014" name="Int. J. Syst. Evol. Microbiol.">
        <title>Complete genome sequence of Corynebacterium casei LMG S-19264T (=DSM 44701T), isolated from a smear-ripened cheese.</title>
        <authorList>
            <consortium name="US DOE Joint Genome Institute (JGI-PGF)"/>
            <person name="Walter F."/>
            <person name="Albersmeier A."/>
            <person name="Kalinowski J."/>
            <person name="Ruckert C."/>
        </authorList>
    </citation>
    <scope>NUCLEOTIDE SEQUENCE</scope>
    <source>
        <strain evidence="6">CGMCC 1.15958</strain>
    </source>
</reference>
<dbReference type="Gene3D" id="3.30.70.1560">
    <property type="entry name" value="Alpha-L RNA-binding motif"/>
    <property type="match status" value="1"/>
</dbReference>
<comment type="caution">
    <text evidence="6">The sequence shown here is derived from an EMBL/GenBank/DDBJ whole genome shotgun (WGS) entry which is preliminary data.</text>
</comment>
<dbReference type="InterPro" id="IPR006145">
    <property type="entry name" value="PsdUridine_synth_RsuA/RluA"/>
</dbReference>
<dbReference type="InterPro" id="IPR018496">
    <property type="entry name" value="PsdUridine_synth_RsuA/RluB_CS"/>
</dbReference>
<evidence type="ECO:0000256" key="2">
    <source>
        <dbReference type="ARBA" id="ARBA00023235"/>
    </source>
</evidence>
<evidence type="ECO:0000313" key="7">
    <source>
        <dbReference type="Proteomes" id="UP000609064"/>
    </source>
</evidence>
<dbReference type="GO" id="GO:0001522">
    <property type="term" value="P:pseudouridine synthesis"/>
    <property type="evidence" value="ECO:0007669"/>
    <property type="project" value="InterPro"/>
</dbReference>
<keyword evidence="3" id="KW-0694">RNA-binding</keyword>
<accession>A0A916YW91</accession>
<dbReference type="GO" id="GO:0009982">
    <property type="term" value="F:pseudouridine synthase activity"/>
    <property type="evidence" value="ECO:0007669"/>
    <property type="project" value="InterPro"/>
</dbReference>
<evidence type="ECO:0000256" key="4">
    <source>
        <dbReference type="RuleBase" id="RU003887"/>
    </source>
</evidence>
<feature type="domain" description="Pseudouridine synthase RsuA/RluA-like" evidence="5">
    <location>
        <begin position="65"/>
        <end position="189"/>
    </location>
</feature>
<dbReference type="PROSITE" id="PS50889">
    <property type="entry name" value="S4"/>
    <property type="match status" value="1"/>
</dbReference>
<dbReference type="PROSITE" id="PS01149">
    <property type="entry name" value="PSI_RSU"/>
    <property type="match status" value="1"/>
</dbReference>
<organism evidence="6 7">
    <name type="scientific">Emticicia aquatilis</name>
    <dbReference type="NCBI Taxonomy" id="1537369"/>
    <lineage>
        <taxon>Bacteria</taxon>
        <taxon>Pseudomonadati</taxon>
        <taxon>Bacteroidota</taxon>
        <taxon>Cytophagia</taxon>
        <taxon>Cytophagales</taxon>
        <taxon>Leadbetterellaceae</taxon>
        <taxon>Emticicia</taxon>
    </lineage>
</organism>
<name>A0A916YW91_9BACT</name>
<keyword evidence="2 4" id="KW-0413">Isomerase</keyword>
<dbReference type="EC" id="5.4.99.-" evidence="4"/>
<dbReference type="FunFam" id="3.30.70.1560:FF:000002">
    <property type="entry name" value="Pseudouridine synthase"/>
    <property type="match status" value="1"/>
</dbReference>
<dbReference type="Pfam" id="PF00849">
    <property type="entry name" value="PseudoU_synth_2"/>
    <property type="match status" value="1"/>
</dbReference>
<sequence length="223" mass="25791">MTFRNRLQYLLVVRLQISNKEALYLIFSGKILVNGIAVKSNCEITQTDEVVYEGKVLQEAKKLIYIAYYKPRGIETTLNTAIEDNLKAILPFEEEVFPVGRLDKESEGLLLLTNDGTVYDKILRNENKTEKDYIVEVDKLITTDFLEKMSEGIVIMGKKTLPCKLAQIDDFTFKITLIQGLNRQIRRMCYKLDYEVLSLKRVRIGNIHLEDLKAGEYQILKML</sequence>
<dbReference type="EMBL" id="BMKK01000005">
    <property type="protein sequence ID" value="GGD62589.1"/>
    <property type="molecule type" value="Genomic_DNA"/>
</dbReference>
<reference evidence="6" key="2">
    <citation type="submission" date="2020-09" db="EMBL/GenBank/DDBJ databases">
        <authorList>
            <person name="Sun Q."/>
            <person name="Zhou Y."/>
        </authorList>
    </citation>
    <scope>NUCLEOTIDE SEQUENCE</scope>
    <source>
        <strain evidence="6">CGMCC 1.15958</strain>
    </source>
</reference>
<dbReference type="SUPFAM" id="SSF55174">
    <property type="entry name" value="Alpha-L RNA-binding motif"/>
    <property type="match status" value="1"/>
</dbReference>
<dbReference type="Proteomes" id="UP000609064">
    <property type="component" value="Unassembled WGS sequence"/>
</dbReference>
<dbReference type="AlphaFoldDB" id="A0A916YW91"/>
<comment type="similarity">
    <text evidence="1 4">Belongs to the pseudouridine synthase RsuA family.</text>
</comment>
<dbReference type="GO" id="GO:0140098">
    <property type="term" value="F:catalytic activity, acting on RNA"/>
    <property type="evidence" value="ECO:0007669"/>
    <property type="project" value="UniProtKB-ARBA"/>
</dbReference>
<dbReference type="InterPro" id="IPR042092">
    <property type="entry name" value="PsdUridine_s_RsuA/RluB/E/F_cat"/>
</dbReference>
<dbReference type="InterPro" id="IPR000748">
    <property type="entry name" value="PsdUridine_synth_RsuA/RluB/E/F"/>
</dbReference>
<dbReference type="InterPro" id="IPR020094">
    <property type="entry name" value="TruA/RsuA/RluB/E/F_N"/>
</dbReference>
<dbReference type="Gene3D" id="3.10.290.10">
    <property type="entry name" value="RNA-binding S4 domain"/>
    <property type="match status" value="1"/>
</dbReference>
<gene>
    <name evidence="6" type="ORF">GCM10011514_28380</name>
</gene>
<dbReference type="PANTHER" id="PTHR47683:SF2">
    <property type="entry name" value="RNA-BINDING S4 DOMAIN-CONTAINING PROTEIN"/>
    <property type="match status" value="1"/>
</dbReference>
<dbReference type="InterPro" id="IPR020103">
    <property type="entry name" value="PsdUridine_synth_cat_dom_sf"/>
</dbReference>
<dbReference type="InterPro" id="IPR036986">
    <property type="entry name" value="S4_RNA-bd_sf"/>
</dbReference>
<evidence type="ECO:0000256" key="3">
    <source>
        <dbReference type="PROSITE-ProRule" id="PRU00182"/>
    </source>
</evidence>
<proteinExistence type="inferred from homology"/>
<keyword evidence="7" id="KW-1185">Reference proteome</keyword>
<evidence type="ECO:0000259" key="5">
    <source>
        <dbReference type="Pfam" id="PF00849"/>
    </source>
</evidence>
<dbReference type="GO" id="GO:0003723">
    <property type="term" value="F:RNA binding"/>
    <property type="evidence" value="ECO:0007669"/>
    <property type="project" value="UniProtKB-KW"/>
</dbReference>
<dbReference type="GO" id="GO:0006364">
    <property type="term" value="P:rRNA processing"/>
    <property type="evidence" value="ECO:0007669"/>
    <property type="project" value="UniProtKB-ARBA"/>
</dbReference>
<dbReference type="PANTHER" id="PTHR47683">
    <property type="entry name" value="PSEUDOURIDINE SYNTHASE FAMILY PROTEIN-RELATED"/>
    <property type="match status" value="1"/>
</dbReference>
<dbReference type="InterPro" id="IPR050343">
    <property type="entry name" value="RsuA_PseudoU_synthase"/>
</dbReference>
<dbReference type="SUPFAM" id="SSF55120">
    <property type="entry name" value="Pseudouridine synthase"/>
    <property type="match status" value="1"/>
</dbReference>
<dbReference type="Gene3D" id="3.30.70.580">
    <property type="entry name" value="Pseudouridine synthase I, catalytic domain, N-terminal subdomain"/>
    <property type="match status" value="1"/>
</dbReference>
<dbReference type="NCBIfam" id="TIGR00093">
    <property type="entry name" value="pseudouridine synthase"/>
    <property type="match status" value="1"/>
</dbReference>
<evidence type="ECO:0000313" key="6">
    <source>
        <dbReference type="EMBL" id="GGD62589.1"/>
    </source>
</evidence>
<protein>
    <recommendedName>
        <fullName evidence="4">Pseudouridine synthase</fullName>
        <ecNumber evidence="4">5.4.99.-</ecNumber>
    </recommendedName>
</protein>
<evidence type="ECO:0000256" key="1">
    <source>
        <dbReference type="ARBA" id="ARBA00008348"/>
    </source>
</evidence>